<evidence type="ECO:0000313" key="1">
    <source>
        <dbReference type="EMBL" id="NKG20534.1"/>
    </source>
</evidence>
<dbReference type="Proteomes" id="UP000746595">
    <property type="component" value="Unassembled WGS sequence"/>
</dbReference>
<protein>
    <recommendedName>
        <fullName evidence="3">DUF3109 family protein</fullName>
    </recommendedName>
</protein>
<evidence type="ECO:0008006" key="3">
    <source>
        <dbReference type="Google" id="ProtNLM"/>
    </source>
</evidence>
<name>A0ABX1G2T9_9MICC</name>
<reference evidence="1 2" key="1">
    <citation type="submission" date="2020-04" db="EMBL/GenBank/DDBJ databases">
        <title>Paeniglutamicibacter sp. ANT13_2, a novel actinomycete isolated from sediment in Antarctica.</title>
        <authorList>
            <person name="Sakdapetsiri C."/>
            <person name="Pinyakong O."/>
        </authorList>
    </citation>
    <scope>NUCLEOTIDE SEQUENCE [LARGE SCALE GENOMIC DNA]</scope>
    <source>
        <strain evidence="1 2">ANT13_2</strain>
    </source>
</reference>
<comment type="caution">
    <text evidence="1">The sequence shown here is derived from an EMBL/GenBank/DDBJ whole genome shotgun (WGS) entry which is preliminary data.</text>
</comment>
<dbReference type="RefSeq" id="WP_168151401.1">
    <property type="nucleotide sequence ID" value="NZ_JAAWVT010000002.1"/>
</dbReference>
<gene>
    <name evidence="1" type="ORF">HED64_07385</name>
</gene>
<keyword evidence="2" id="KW-1185">Reference proteome</keyword>
<evidence type="ECO:0000313" key="2">
    <source>
        <dbReference type="Proteomes" id="UP000746595"/>
    </source>
</evidence>
<sequence>MPETTEYCQPWCDDHGGGTCRAAFVLYEKPTTLRSRETLAGIDLEGASGGVSGCNDLELSVGSEFLDDEDHAPLMWCTLNLARIDNTYRGEAMASFQTSVPGMKTVHAQLGRFLSLVCSGDAHRAEREAGIAPTHVDWVARPRDQQHPDDCQPWCEVHGDDGCRLNKTLGLTAGSSDDNLVYGDLGAAAGAADLLAARAIYTPGADGSGGCFYLALDCWNTIGNDQDDQDDHRTDRTASLPVTLPALKRAHTRLGELLVQVRAAS</sequence>
<dbReference type="EMBL" id="JAAWVT010000002">
    <property type="protein sequence ID" value="NKG20534.1"/>
    <property type="molecule type" value="Genomic_DNA"/>
</dbReference>
<accession>A0ABX1G2T9</accession>
<proteinExistence type="predicted"/>
<organism evidence="1 2">
    <name type="scientific">Paeniglutamicibacter terrestris</name>
    <dbReference type="NCBI Taxonomy" id="2723403"/>
    <lineage>
        <taxon>Bacteria</taxon>
        <taxon>Bacillati</taxon>
        <taxon>Actinomycetota</taxon>
        <taxon>Actinomycetes</taxon>
        <taxon>Micrococcales</taxon>
        <taxon>Micrococcaceae</taxon>
        <taxon>Paeniglutamicibacter</taxon>
    </lineage>
</organism>